<comment type="caution">
    <text evidence="3">The sequence shown here is derived from an EMBL/GenBank/DDBJ whole genome shotgun (WGS) entry which is preliminary data.</text>
</comment>
<keyword evidence="1" id="KW-0812">Transmembrane</keyword>
<dbReference type="EMBL" id="JBGBPQ010000006">
    <property type="protein sequence ID" value="KAL1522581.1"/>
    <property type="molecule type" value="Genomic_DNA"/>
</dbReference>
<dbReference type="PROSITE" id="PS51257">
    <property type="entry name" value="PROKAR_LIPOPROTEIN"/>
    <property type="match status" value="1"/>
</dbReference>
<reference evidence="3 4" key="1">
    <citation type="journal article" date="2024" name="Science">
        <title>Giant polyketide synthase enzymes in the biosynthesis of giant marine polyether toxins.</title>
        <authorList>
            <person name="Fallon T.R."/>
            <person name="Shende V.V."/>
            <person name="Wierzbicki I.H."/>
            <person name="Pendleton A.L."/>
            <person name="Watervoot N.F."/>
            <person name="Auber R.P."/>
            <person name="Gonzalez D.J."/>
            <person name="Wisecaver J.H."/>
            <person name="Moore B.S."/>
        </authorList>
    </citation>
    <scope>NUCLEOTIDE SEQUENCE [LARGE SCALE GENOMIC DNA]</scope>
    <source>
        <strain evidence="3 4">12B1</strain>
    </source>
</reference>
<dbReference type="Proteomes" id="UP001515480">
    <property type="component" value="Unassembled WGS sequence"/>
</dbReference>
<keyword evidence="4" id="KW-1185">Reference proteome</keyword>
<evidence type="ECO:0000256" key="1">
    <source>
        <dbReference type="SAM" id="Phobius"/>
    </source>
</evidence>
<accession>A0AB34JMJ8</accession>
<keyword evidence="1" id="KW-0472">Membrane</keyword>
<organism evidence="3 4">
    <name type="scientific">Prymnesium parvum</name>
    <name type="common">Toxic golden alga</name>
    <dbReference type="NCBI Taxonomy" id="97485"/>
    <lineage>
        <taxon>Eukaryota</taxon>
        <taxon>Haptista</taxon>
        <taxon>Haptophyta</taxon>
        <taxon>Prymnesiophyceae</taxon>
        <taxon>Prymnesiales</taxon>
        <taxon>Prymnesiaceae</taxon>
        <taxon>Prymnesium</taxon>
    </lineage>
</organism>
<evidence type="ECO:0000313" key="3">
    <source>
        <dbReference type="EMBL" id="KAL1522581.1"/>
    </source>
</evidence>
<feature type="transmembrane region" description="Helical" evidence="1">
    <location>
        <begin position="67"/>
        <end position="97"/>
    </location>
</feature>
<evidence type="ECO:0008006" key="5">
    <source>
        <dbReference type="Google" id="ProtNLM"/>
    </source>
</evidence>
<name>A0AB34JMJ8_PRYPA</name>
<feature type="chain" id="PRO_5044232908" description="Dolichyl-diphosphooligosaccharide--protein glycosyltransferase subunit KCP2" evidence="2">
    <location>
        <begin position="18"/>
        <end position="123"/>
    </location>
</feature>
<proteinExistence type="predicted"/>
<keyword evidence="1" id="KW-1133">Transmembrane helix</keyword>
<sequence>MSARAILSSFTSTAVLAGNAAAACGLYGSIQTMSVYPALAGTTFSCLFNLARHRVCEAHEPPRFQAVLVLLLLVASFAVHIAYLPAGMCCLVALLLCQNELLLPQKRHFASPSDAAKSPTKKD</sequence>
<evidence type="ECO:0000313" key="4">
    <source>
        <dbReference type="Proteomes" id="UP001515480"/>
    </source>
</evidence>
<protein>
    <recommendedName>
        <fullName evidence="5">Dolichyl-diphosphooligosaccharide--protein glycosyltransferase subunit KCP2</fullName>
    </recommendedName>
</protein>
<dbReference type="AlphaFoldDB" id="A0AB34JMJ8"/>
<feature type="signal peptide" evidence="2">
    <location>
        <begin position="1"/>
        <end position="17"/>
    </location>
</feature>
<gene>
    <name evidence="3" type="ORF">AB1Y20_017566</name>
</gene>
<keyword evidence="2" id="KW-0732">Signal</keyword>
<evidence type="ECO:0000256" key="2">
    <source>
        <dbReference type="SAM" id="SignalP"/>
    </source>
</evidence>